<organism evidence="1 2">
    <name type="scientific">Mythimna separata</name>
    <name type="common">Oriental armyworm</name>
    <name type="synonym">Pseudaletia separata</name>
    <dbReference type="NCBI Taxonomy" id="271217"/>
    <lineage>
        <taxon>Eukaryota</taxon>
        <taxon>Metazoa</taxon>
        <taxon>Ecdysozoa</taxon>
        <taxon>Arthropoda</taxon>
        <taxon>Hexapoda</taxon>
        <taxon>Insecta</taxon>
        <taxon>Pterygota</taxon>
        <taxon>Neoptera</taxon>
        <taxon>Endopterygota</taxon>
        <taxon>Lepidoptera</taxon>
        <taxon>Glossata</taxon>
        <taxon>Ditrysia</taxon>
        <taxon>Noctuoidea</taxon>
        <taxon>Noctuidae</taxon>
        <taxon>Noctuinae</taxon>
        <taxon>Hadenini</taxon>
        <taxon>Mythimna</taxon>
    </lineage>
</organism>
<comment type="caution">
    <text evidence="1">The sequence shown here is derived from an EMBL/GenBank/DDBJ whole genome shotgun (WGS) entry which is preliminary data.</text>
</comment>
<protein>
    <submittedName>
        <fullName evidence="1">Uncharacterized protein</fullName>
    </submittedName>
</protein>
<accession>A0AAD8DVH4</accession>
<proteinExistence type="predicted"/>
<evidence type="ECO:0000313" key="1">
    <source>
        <dbReference type="EMBL" id="KAJ8726293.1"/>
    </source>
</evidence>
<keyword evidence="2" id="KW-1185">Reference proteome</keyword>
<evidence type="ECO:0000313" key="2">
    <source>
        <dbReference type="Proteomes" id="UP001231518"/>
    </source>
</evidence>
<name>A0AAD8DVH4_MYTSE</name>
<reference evidence="1" key="1">
    <citation type="submission" date="2023-03" db="EMBL/GenBank/DDBJ databases">
        <title>Chromosome-level genomes of two armyworms, Mythimna separata and Mythimna loreyi, provide insights into the biosynthesis and reception of sex pheromones.</title>
        <authorList>
            <person name="Zhao H."/>
        </authorList>
    </citation>
    <scope>NUCLEOTIDE SEQUENCE</scope>
    <source>
        <strain evidence="1">BeijingLab</strain>
        <tissue evidence="1">Pupa</tissue>
    </source>
</reference>
<dbReference type="AlphaFoldDB" id="A0AAD8DVH4"/>
<dbReference type="EMBL" id="JARGEI010000009">
    <property type="protein sequence ID" value="KAJ8726293.1"/>
    <property type="molecule type" value="Genomic_DNA"/>
</dbReference>
<sequence length="100" mass="11331">MKAHGLRLVQCHLESQLLDPLHDCRNPACRCFGRRLVRLSPRQDQRVVCVADHADRRRGGRRRARSRIRCSTGAVLVPIPAEHRTTSLAVSTLPGDRDRC</sequence>
<gene>
    <name evidence="1" type="ORF">PYW07_000991</name>
</gene>
<dbReference type="Proteomes" id="UP001231518">
    <property type="component" value="Chromosome 10"/>
</dbReference>